<comment type="similarity">
    <text evidence="1 6">Belongs to the sigma-70 factor family. ECF subfamily.</text>
</comment>
<proteinExistence type="inferred from homology"/>
<dbReference type="InterPro" id="IPR000838">
    <property type="entry name" value="RNA_pol_sigma70_ECF_CS"/>
</dbReference>
<dbReference type="EMBL" id="JACXAF010000001">
    <property type="protein sequence ID" value="MBD1387902.1"/>
    <property type="molecule type" value="Genomic_DNA"/>
</dbReference>
<comment type="caution">
    <text evidence="9">The sequence shown here is derived from an EMBL/GenBank/DDBJ whole genome shotgun (WGS) entry which is preliminary data.</text>
</comment>
<dbReference type="InterPro" id="IPR007630">
    <property type="entry name" value="RNA_pol_sigma70_r4"/>
</dbReference>
<keyword evidence="5 6" id="KW-0804">Transcription</keyword>
<keyword evidence="3 6" id="KW-0731">Sigma factor</keyword>
<dbReference type="InterPro" id="IPR013325">
    <property type="entry name" value="RNA_pol_sigma_r2"/>
</dbReference>
<dbReference type="GO" id="GO:0006352">
    <property type="term" value="P:DNA-templated transcription initiation"/>
    <property type="evidence" value="ECO:0007669"/>
    <property type="project" value="InterPro"/>
</dbReference>
<dbReference type="AlphaFoldDB" id="A0A8J6UPB1"/>
<dbReference type="GO" id="GO:0003677">
    <property type="term" value="F:DNA binding"/>
    <property type="evidence" value="ECO:0007669"/>
    <property type="project" value="UniProtKB-KW"/>
</dbReference>
<protein>
    <recommendedName>
        <fullName evidence="6">RNA polymerase sigma factor</fullName>
    </recommendedName>
</protein>
<evidence type="ECO:0000313" key="9">
    <source>
        <dbReference type="EMBL" id="MBD1387902.1"/>
    </source>
</evidence>
<feature type="domain" description="RNA polymerase sigma-70 region 4" evidence="8">
    <location>
        <begin position="146"/>
        <end position="193"/>
    </location>
</feature>
<dbReference type="Pfam" id="PF04542">
    <property type="entry name" value="Sigma70_r2"/>
    <property type="match status" value="1"/>
</dbReference>
<evidence type="ECO:0000313" key="10">
    <source>
        <dbReference type="Proteomes" id="UP000638014"/>
    </source>
</evidence>
<evidence type="ECO:0000256" key="6">
    <source>
        <dbReference type="RuleBase" id="RU000716"/>
    </source>
</evidence>
<reference evidence="9" key="1">
    <citation type="submission" date="2020-09" db="EMBL/GenBank/DDBJ databases">
        <title>A novel bacterium of genus Neiella, isolated from South China Sea.</title>
        <authorList>
            <person name="Huang H."/>
            <person name="Mo K."/>
            <person name="Hu Y."/>
        </authorList>
    </citation>
    <scope>NUCLEOTIDE SEQUENCE</scope>
    <source>
        <strain evidence="9">HB171785</strain>
    </source>
</reference>
<name>A0A8J6UPB1_9GAMM</name>
<dbReference type="PANTHER" id="PTHR43133:SF62">
    <property type="entry name" value="RNA POLYMERASE SIGMA FACTOR SIGZ"/>
    <property type="match status" value="1"/>
</dbReference>
<sequence>MKPQPEAKSKSPENDGQRWKDALVQIAENKCRKHYAALFNHFAPRLKMFAIRLCDGNEAVALELVQDTMMTVWQKAHLYNAGKGAASTWIYTIARNLRYDQLRKASSKADVISAEDLWPVLEAEADEGRSQPDHLVLQLQLEKYYDALSPAQMEVIRKVYLEDKPQQQVADELNIPLGTVKSRIRLAVQKLQEKIEANDYD</sequence>
<dbReference type="InterPro" id="IPR036388">
    <property type="entry name" value="WH-like_DNA-bd_sf"/>
</dbReference>
<dbReference type="InterPro" id="IPR014284">
    <property type="entry name" value="RNA_pol_sigma-70_dom"/>
</dbReference>
<evidence type="ECO:0000256" key="3">
    <source>
        <dbReference type="ARBA" id="ARBA00023082"/>
    </source>
</evidence>
<feature type="domain" description="RNA polymerase sigma-70 region 2" evidence="7">
    <location>
        <begin position="38"/>
        <end position="106"/>
    </location>
</feature>
<dbReference type="NCBIfam" id="TIGR02937">
    <property type="entry name" value="sigma70-ECF"/>
    <property type="match status" value="1"/>
</dbReference>
<dbReference type="PANTHER" id="PTHR43133">
    <property type="entry name" value="RNA POLYMERASE ECF-TYPE SIGMA FACTO"/>
    <property type="match status" value="1"/>
</dbReference>
<dbReference type="CDD" id="cd06171">
    <property type="entry name" value="Sigma70_r4"/>
    <property type="match status" value="1"/>
</dbReference>
<evidence type="ECO:0000259" key="7">
    <source>
        <dbReference type="Pfam" id="PF04542"/>
    </source>
</evidence>
<dbReference type="Gene3D" id="1.10.10.10">
    <property type="entry name" value="Winged helix-like DNA-binding domain superfamily/Winged helix DNA-binding domain"/>
    <property type="match status" value="1"/>
</dbReference>
<dbReference type="Gene3D" id="1.10.1740.10">
    <property type="match status" value="1"/>
</dbReference>
<accession>A0A8J6UPB1</accession>
<evidence type="ECO:0000259" key="8">
    <source>
        <dbReference type="Pfam" id="PF04545"/>
    </source>
</evidence>
<evidence type="ECO:0000256" key="2">
    <source>
        <dbReference type="ARBA" id="ARBA00023015"/>
    </source>
</evidence>
<dbReference type="InterPro" id="IPR007627">
    <property type="entry name" value="RNA_pol_sigma70_r2"/>
</dbReference>
<dbReference type="SUPFAM" id="SSF88659">
    <property type="entry name" value="Sigma3 and sigma4 domains of RNA polymerase sigma factors"/>
    <property type="match status" value="1"/>
</dbReference>
<dbReference type="SUPFAM" id="SSF88946">
    <property type="entry name" value="Sigma2 domain of RNA polymerase sigma factors"/>
    <property type="match status" value="1"/>
</dbReference>
<dbReference type="Pfam" id="PF04545">
    <property type="entry name" value="Sigma70_r4"/>
    <property type="match status" value="1"/>
</dbReference>
<gene>
    <name evidence="9" type="ORF">IC617_00530</name>
</gene>
<keyword evidence="4 6" id="KW-0238">DNA-binding</keyword>
<dbReference type="GO" id="GO:0016987">
    <property type="term" value="F:sigma factor activity"/>
    <property type="evidence" value="ECO:0007669"/>
    <property type="project" value="UniProtKB-KW"/>
</dbReference>
<keyword evidence="2 6" id="KW-0805">Transcription regulation</keyword>
<evidence type="ECO:0000256" key="5">
    <source>
        <dbReference type="ARBA" id="ARBA00023163"/>
    </source>
</evidence>
<evidence type="ECO:0000256" key="1">
    <source>
        <dbReference type="ARBA" id="ARBA00010641"/>
    </source>
</evidence>
<dbReference type="InterPro" id="IPR039425">
    <property type="entry name" value="RNA_pol_sigma-70-like"/>
</dbReference>
<dbReference type="Proteomes" id="UP000638014">
    <property type="component" value="Unassembled WGS sequence"/>
</dbReference>
<dbReference type="InterPro" id="IPR013324">
    <property type="entry name" value="RNA_pol_sigma_r3/r4-like"/>
</dbReference>
<evidence type="ECO:0000256" key="4">
    <source>
        <dbReference type="ARBA" id="ARBA00023125"/>
    </source>
</evidence>
<keyword evidence="10" id="KW-1185">Reference proteome</keyword>
<dbReference type="PROSITE" id="PS01063">
    <property type="entry name" value="SIGMA70_ECF"/>
    <property type="match status" value="1"/>
</dbReference>
<organism evidence="9 10">
    <name type="scientific">Neiella litorisoli</name>
    <dbReference type="NCBI Taxonomy" id="2771431"/>
    <lineage>
        <taxon>Bacteria</taxon>
        <taxon>Pseudomonadati</taxon>
        <taxon>Pseudomonadota</taxon>
        <taxon>Gammaproteobacteria</taxon>
        <taxon>Alteromonadales</taxon>
        <taxon>Echinimonadaceae</taxon>
        <taxon>Neiella</taxon>
    </lineage>
</organism>